<organism evidence="1 2">
    <name type="scientific">Symbiodinium necroappetens</name>
    <dbReference type="NCBI Taxonomy" id="1628268"/>
    <lineage>
        <taxon>Eukaryota</taxon>
        <taxon>Sar</taxon>
        <taxon>Alveolata</taxon>
        <taxon>Dinophyceae</taxon>
        <taxon>Suessiales</taxon>
        <taxon>Symbiodiniaceae</taxon>
        <taxon>Symbiodinium</taxon>
    </lineage>
</organism>
<dbReference type="AlphaFoldDB" id="A0A813BYX5"/>
<protein>
    <submittedName>
        <fullName evidence="1">Uncharacterized protein</fullName>
    </submittedName>
</protein>
<accession>A0A813BYX5</accession>
<reference evidence="1" key="1">
    <citation type="submission" date="2021-02" db="EMBL/GenBank/DDBJ databases">
        <authorList>
            <person name="Dougan E. K."/>
            <person name="Rhodes N."/>
            <person name="Thang M."/>
            <person name="Chan C."/>
        </authorList>
    </citation>
    <scope>NUCLEOTIDE SEQUENCE</scope>
</reference>
<comment type="caution">
    <text evidence="1">The sequence shown here is derived from an EMBL/GenBank/DDBJ whole genome shotgun (WGS) entry which is preliminary data.</text>
</comment>
<evidence type="ECO:0000313" key="1">
    <source>
        <dbReference type="EMBL" id="CAE7932902.1"/>
    </source>
</evidence>
<sequence>MSANTIRNCARRLSKNGWQPCDVAEDNKSAPAPAQIKPQRESHEVLLKRLVRECVHNIAHGRADEDYILAIAKLQAHGMYAGDKFASSSFLQVVEFVGAKLLQIAQLEELAQVLPGVGVLPPLALTFDTVTSGSNMFSRAETCQIIMVASISPIDGLLRDHFMSSPSVGMYHDGDSQARGVLDALSVHPANLSIPALLARGLVMVGGDGANAQGGPSNRHNSTASCNKLHRLVYKDCHRDEHVEWEPFHKSEAAMRSSIDKSEMCKEMLAIGRAMSQHFGYGCGRILYRSVISEMQEDFGHAAQVGGTRKGEALANVAANILSNYRAYAVGLHAKVKEKQRGHGSSSQKSLLTLGRRLLSVDLVIFTLAMSDIMRDRQKPWTLMTQRSGQLPWVLHRYFLKRQERLQEDVNSLREVRRLASLLTLLQHYVDPGSLKRFMFAQLFTSSGRRWYETTRHLFSVVPRKKSC</sequence>
<proteinExistence type="predicted"/>
<gene>
    <name evidence="1" type="ORF">SNEC2469_LOCUS32540</name>
</gene>
<keyword evidence="2" id="KW-1185">Reference proteome</keyword>
<evidence type="ECO:0000313" key="2">
    <source>
        <dbReference type="Proteomes" id="UP000601435"/>
    </source>
</evidence>
<dbReference type="EMBL" id="CAJNJA010082542">
    <property type="protein sequence ID" value="CAE7932902.1"/>
    <property type="molecule type" value="Genomic_DNA"/>
</dbReference>
<dbReference type="Proteomes" id="UP000601435">
    <property type="component" value="Unassembled WGS sequence"/>
</dbReference>
<name>A0A813BYX5_9DINO</name>